<evidence type="ECO:0000313" key="7">
    <source>
        <dbReference type="Proteomes" id="UP001470023"/>
    </source>
</evidence>
<dbReference type="InterPro" id="IPR036388">
    <property type="entry name" value="WH-like_DNA-bd_sf"/>
</dbReference>
<evidence type="ECO:0000256" key="4">
    <source>
        <dbReference type="SAM" id="MobiDB-lite"/>
    </source>
</evidence>
<dbReference type="InterPro" id="IPR041664">
    <property type="entry name" value="AAA_16"/>
</dbReference>
<reference evidence="6 7" key="1">
    <citation type="submission" date="2024-06" db="EMBL/GenBank/DDBJ databases">
        <title>The Natural Products Discovery Center: Release of the First 8490 Sequenced Strains for Exploring Actinobacteria Biosynthetic Diversity.</title>
        <authorList>
            <person name="Kalkreuter E."/>
            <person name="Kautsar S.A."/>
            <person name="Yang D."/>
            <person name="Bader C.D."/>
            <person name="Teijaro C.N."/>
            <person name="Fluegel L."/>
            <person name="Davis C.M."/>
            <person name="Simpson J.R."/>
            <person name="Lauterbach L."/>
            <person name="Steele A.D."/>
            <person name="Gui C."/>
            <person name="Meng S."/>
            <person name="Li G."/>
            <person name="Viehrig K."/>
            <person name="Ye F."/>
            <person name="Su P."/>
            <person name="Kiefer A.F."/>
            <person name="Nichols A."/>
            <person name="Cepeda A.J."/>
            <person name="Yan W."/>
            <person name="Fan B."/>
            <person name="Jiang Y."/>
            <person name="Adhikari A."/>
            <person name="Zheng C.-J."/>
            <person name="Schuster L."/>
            <person name="Cowan T.M."/>
            <person name="Smanski M.J."/>
            <person name="Chevrette M.G."/>
            <person name="De Carvalho L.P.S."/>
            <person name="Shen B."/>
        </authorList>
    </citation>
    <scope>NUCLEOTIDE SEQUENCE [LARGE SCALE GENOMIC DNA]</scope>
    <source>
        <strain evidence="6 7">NPDC001166</strain>
    </source>
</reference>
<evidence type="ECO:0000259" key="5">
    <source>
        <dbReference type="PROSITE" id="PS50043"/>
    </source>
</evidence>
<dbReference type="PANTHER" id="PTHR44688:SF16">
    <property type="entry name" value="DNA-BINDING TRANSCRIPTIONAL ACTIVATOR DEVR_DOSR"/>
    <property type="match status" value="1"/>
</dbReference>
<keyword evidence="7" id="KW-1185">Reference proteome</keyword>
<organism evidence="6 7">
    <name type="scientific">Streptomyces sp. 900105245</name>
    <dbReference type="NCBI Taxonomy" id="3154379"/>
    <lineage>
        <taxon>Bacteria</taxon>
        <taxon>Bacillati</taxon>
        <taxon>Actinomycetota</taxon>
        <taxon>Actinomycetes</taxon>
        <taxon>Kitasatosporales</taxon>
        <taxon>Streptomycetaceae</taxon>
        <taxon>Streptomyces</taxon>
    </lineage>
</organism>
<dbReference type="PRINTS" id="PR00038">
    <property type="entry name" value="HTHLUXR"/>
</dbReference>
<accession>A0ABV1UL91</accession>
<dbReference type="Gene3D" id="3.40.50.300">
    <property type="entry name" value="P-loop containing nucleotide triphosphate hydrolases"/>
    <property type="match status" value="1"/>
</dbReference>
<dbReference type="InterPro" id="IPR000792">
    <property type="entry name" value="Tscrpt_reg_LuxR_C"/>
</dbReference>
<comment type="caution">
    <text evidence="6">The sequence shown here is derived from an EMBL/GenBank/DDBJ whole genome shotgun (WGS) entry which is preliminary data.</text>
</comment>
<dbReference type="Pfam" id="PF00196">
    <property type="entry name" value="GerE"/>
    <property type="match status" value="1"/>
</dbReference>
<dbReference type="InterPro" id="IPR003593">
    <property type="entry name" value="AAA+_ATPase"/>
</dbReference>
<dbReference type="PANTHER" id="PTHR44688">
    <property type="entry name" value="DNA-BINDING TRANSCRIPTIONAL ACTIVATOR DEVR_DOSR"/>
    <property type="match status" value="1"/>
</dbReference>
<dbReference type="Gene3D" id="1.25.40.10">
    <property type="entry name" value="Tetratricopeptide repeat domain"/>
    <property type="match status" value="1"/>
</dbReference>
<feature type="region of interest" description="Disordered" evidence="4">
    <location>
        <begin position="1"/>
        <end position="23"/>
    </location>
</feature>
<keyword evidence="3" id="KW-0804">Transcription</keyword>
<dbReference type="Proteomes" id="UP001470023">
    <property type="component" value="Unassembled WGS sequence"/>
</dbReference>
<proteinExistence type="predicted"/>
<dbReference type="SMART" id="SM00382">
    <property type="entry name" value="AAA"/>
    <property type="match status" value="1"/>
</dbReference>
<dbReference type="SUPFAM" id="SSF46894">
    <property type="entry name" value="C-terminal effector domain of the bipartite response regulators"/>
    <property type="match status" value="1"/>
</dbReference>
<sequence length="891" mass="97956">MHRKDIKAQFPGQQVESPWPDASSRIRCDDQPVRLDDLPRLSRLVGREQVMTRLLRMMNRPALRAGVLLAGPSGVGKTRLCEEAAVALSNSGFQIVRVIAALSPEGKYHAYWEQVAAWNSKYNQTRPGIPLLDALKQLTTQGAASRRNVILYIDDAHLLNDAAASTLTELARYHHVRFLLAINTDEPNSAALVNLWKDEHLHRLEVGALELSTARHLASAIMADRLAPSAATYLAQLSDGNPLLLRELANAACNQNLFRDSPSGLILSDAPSLSIPIIELISQKLSKLDSDAKIALEQIVLAEPVSLHLAERVMLPETLLRLENESLIYVKSTGAPNGKRETVEAKHPLIPYVIRQSLPVLRRRSHFRSWVSAHKKAARAFGADVATVTSWKLEAGLEVCCDELLAAAKATAATQDLQRCLSFASSAWHLYPSLQTASAYALSLVSVADFAQADSVIEKAAENFADQKGELAPVRVRNLLLQGKLDEAKVVISELSGMCRQLYLGMEHYFRGEISKGLAALTPIMESPESAEWLEAAIFYMACLLHAGRPEDALSIYRQASQSDSMEAYHADSLAQMHAVVLSDLGDIRQAISEITATHRTAVSKRSTRIEAQRALGLGSLLLEQGKPREAHSLLAFHSAYRVGWRLWDERAAVLSAIAEAAMGRISDAPLPDEKSSHFLIFNRIARAWMAYLSGDRDSVATLLIDSAEAATGNGAFAQVAIAVHEMGRMGIPSLGRRYWDAPVQGRYLQAKMDYTRSLATGDIRLLRKSAEIFVHGGFDLFGAEAYAELASLYQRDDQDRAATASALKARELADRCIGASTPALWQLGAAKPLTGRERELVALVAQGFTDKQIAERLTISVRTVNNHLYRIYRKLGVANRHALRIRFAAR</sequence>
<dbReference type="PROSITE" id="PS50043">
    <property type="entry name" value="HTH_LUXR_2"/>
    <property type="match status" value="1"/>
</dbReference>
<feature type="domain" description="HTH luxR-type" evidence="5">
    <location>
        <begin position="827"/>
        <end position="891"/>
    </location>
</feature>
<gene>
    <name evidence="6" type="ORF">ABT272_43915</name>
</gene>
<dbReference type="InterPro" id="IPR011990">
    <property type="entry name" value="TPR-like_helical_dom_sf"/>
</dbReference>
<keyword evidence="1" id="KW-0805">Transcription regulation</keyword>
<protein>
    <submittedName>
        <fullName evidence="6">LuxR C-terminal-related transcriptional regulator</fullName>
    </submittedName>
</protein>
<name>A0ABV1UL91_9ACTN</name>
<dbReference type="CDD" id="cd06170">
    <property type="entry name" value="LuxR_C_like"/>
    <property type="match status" value="1"/>
</dbReference>
<evidence type="ECO:0000256" key="2">
    <source>
        <dbReference type="ARBA" id="ARBA00023125"/>
    </source>
</evidence>
<dbReference type="SMART" id="SM00421">
    <property type="entry name" value="HTH_LUXR"/>
    <property type="match status" value="1"/>
</dbReference>
<dbReference type="InterPro" id="IPR016032">
    <property type="entry name" value="Sig_transdc_resp-reg_C-effctor"/>
</dbReference>
<dbReference type="EMBL" id="JBEPAZ010000123">
    <property type="protein sequence ID" value="MER6434498.1"/>
    <property type="molecule type" value="Genomic_DNA"/>
</dbReference>
<dbReference type="CDD" id="cd00009">
    <property type="entry name" value="AAA"/>
    <property type="match status" value="1"/>
</dbReference>
<dbReference type="InterPro" id="IPR027417">
    <property type="entry name" value="P-loop_NTPase"/>
</dbReference>
<evidence type="ECO:0000256" key="3">
    <source>
        <dbReference type="ARBA" id="ARBA00023163"/>
    </source>
</evidence>
<dbReference type="SUPFAM" id="SSF52540">
    <property type="entry name" value="P-loop containing nucleoside triphosphate hydrolases"/>
    <property type="match status" value="1"/>
</dbReference>
<keyword evidence="2" id="KW-0238">DNA-binding</keyword>
<dbReference type="Gene3D" id="1.10.10.10">
    <property type="entry name" value="Winged helix-like DNA-binding domain superfamily/Winged helix DNA-binding domain"/>
    <property type="match status" value="1"/>
</dbReference>
<dbReference type="RefSeq" id="WP_352066314.1">
    <property type="nucleotide sequence ID" value="NZ_JBEPAZ010000123.1"/>
</dbReference>
<evidence type="ECO:0000313" key="6">
    <source>
        <dbReference type="EMBL" id="MER6434498.1"/>
    </source>
</evidence>
<dbReference type="Pfam" id="PF13191">
    <property type="entry name" value="AAA_16"/>
    <property type="match status" value="1"/>
</dbReference>
<evidence type="ECO:0000256" key="1">
    <source>
        <dbReference type="ARBA" id="ARBA00023015"/>
    </source>
</evidence>